<feature type="domain" description="Rhodanese" evidence="1">
    <location>
        <begin position="122"/>
        <end position="244"/>
    </location>
</feature>
<reference evidence="2 3" key="1">
    <citation type="journal article" date="2020" name="G3 (Bethesda)">
        <title>Improved Reference Genome for Cyclotella cryptica CCMP332, a Model for Cell Wall Morphogenesis, Salinity Adaptation, and Lipid Production in Diatoms (Bacillariophyta).</title>
        <authorList>
            <person name="Roberts W.R."/>
            <person name="Downey K.M."/>
            <person name="Ruck E.C."/>
            <person name="Traller J.C."/>
            <person name="Alverson A.J."/>
        </authorList>
    </citation>
    <scope>NUCLEOTIDE SEQUENCE [LARGE SCALE GENOMIC DNA]</scope>
    <source>
        <strain evidence="2 3">CCMP332</strain>
    </source>
</reference>
<dbReference type="Gene3D" id="3.40.250.10">
    <property type="entry name" value="Rhodanese-like domain"/>
    <property type="match status" value="1"/>
</dbReference>
<dbReference type="Proteomes" id="UP001516023">
    <property type="component" value="Unassembled WGS sequence"/>
</dbReference>
<gene>
    <name evidence="2" type="ORF">HJC23_012312</name>
</gene>
<keyword evidence="3" id="KW-1185">Reference proteome</keyword>
<protein>
    <recommendedName>
        <fullName evidence="1">Rhodanese domain-containing protein</fullName>
    </recommendedName>
</protein>
<dbReference type="InterPro" id="IPR001763">
    <property type="entry name" value="Rhodanese-like_dom"/>
</dbReference>
<name>A0ABD3PLS9_9STRA</name>
<evidence type="ECO:0000259" key="1">
    <source>
        <dbReference type="PROSITE" id="PS50206"/>
    </source>
</evidence>
<dbReference type="PROSITE" id="PS50206">
    <property type="entry name" value="RHODANESE_3"/>
    <property type="match status" value="1"/>
</dbReference>
<evidence type="ECO:0000313" key="2">
    <source>
        <dbReference type="EMBL" id="KAL3788756.1"/>
    </source>
</evidence>
<dbReference type="AlphaFoldDB" id="A0ABD3PLS9"/>
<dbReference type="CDD" id="cd00158">
    <property type="entry name" value="RHOD"/>
    <property type="match status" value="1"/>
</dbReference>
<dbReference type="SUPFAM" id="SSF52821">
    <property type="entry name" value="Rhodanese/Cell cycle control phosphatase"/>
    <property type="match status" value="1"/>
</dbReference>
<evidence type="ECO:0000313" key="3">
    <source>
        <dbReference type="Proteomes" id="UP001516023"/>
    </source>
</evidence>
<proteinExistence type="predicted"/>
<dbReference type="EMBL" id="JABMIG020000152">
    <property type="protein sequence ID" value="KAL3788756.1"/>
    <property type="molecule type" value="Genomic_DNA"/>
</dbReference>
<comment type="caution">
    <text evidence="2">The sequence shown here is derived from an EMBL/GenBank/DDBJ whole genome shotgun (WGS) entry which is preliminary data.</text>
</comment>
<dbReference type="InterPro" id="IPR036873">
    <property type="entry name" value="Rhodanese-like_dom_sf"/>
</dbReference>
<accession>A0ABD3PLS9</accession>
<dbReference type="Pfam" id="PF00581">
    <property type="entry name" value="Rhodanese"/>
    <property type="match status" value="1"/>
</dbReference>
<sequence>MTTHHFAAHVTSTLSPACHQQRFDLFRHVPLLANCHTGIIGCVSSYERVIINSPIVNQRAMSEQERSANTATATAAATSQKYHKMFPDVESLSSEKLLHDTFSTSTESSCADDIKASKWIIDGKNAVLVDVRSRPERNTSMISGAISLDEFKTNVIPQLMELSPDDVLSQPNTIVFYCTIGYRSGVEARKMQNEYPFLFHQECKAEHYGKSETHNLKKKQQSKIQVRNLDGILNFANALEASETQARMNVASTNEPNKHITKGLLINPNTNQPTNRVHVYGPSWKHCLSESYDPVVFSNMEFGWRGLGVLLQRISCIGCSCGCEQACRRYPWSKSD</sequence>
<organism evidence="2 3">
    <name type="scientific">Cyclotella cryptica</name>
    <dbReference type="NCBI Taxonomy" id="29204"/>
    <lineage>
        <taxon>Eukaryota</taxon>
        <taxon>Sar</taxon>
        <taxon>Stramenopiles</taxon>
        <taxon>Ochrophyta</taxon>
        <taxon>Bacillariophyta</taxon>
        <taxon>Coscinodiscophyceae</taxon>
        <taxon>Thalassiosirophycidae</taxon>
        <taxon>Stephanodiscales</taxon>
        <taxon>Stephanodiscaceae</taxon>
        <taxon>Cyclotella</taxon>
    </lineage>
</organism>